<name>A0A074WF65_9PEZI</name>
<sequence length="149" mass="17338">MSFTRHFRFPTHGFVHCTAFSVPAIYHLLKASIQEFKNTSAMTRKSSVSNPEEGEASRQNWERYTWLSISKECQKRGFFPATSAYDEKGLLRESACPDLHRHHTYYYQHIAHYGSLDAMPVVKLKQGMVVIRWTTAKEHERQQRIADSS</sequence>
<dbReference type="GeneID" id="25413827"/>
<proteinExistence type="predicted"/>
<reference evidence="1 2" key="1">
    <citation type="journal article" date="2014" name="BMC Genomics">
        <title>Genome sequencing of four Aureobasidium pullulans varieties: biotechnological potential, stress tolerance, and description of new species.</title>
        <authorList>
            <person name="Gostin Ar C."/>
            <person name="Ohm R.A."/>
            <person name="Kogej T."/>
            <person name="Sonjak S."/>
            <person name="Turk M."/>
            <person name="Zajc J."/>
            <person name="Zalar P."/>
            <person name="Grube M."/>
            <person name="Sun H."/>
            <person name="Han J."/>
            <person name="Sharma A."/>
            <person name="Chiniquy J."/>
            <person name="Ngan C.Y."/>
            <person name="Lipzen A."/>
            <person name="Barry K."/>
            <person name="Grigoriev I.V."/>
            <person name="Gunde-Cimerman N."/>
        </authorList>
    </citation>
    <scope>NUCLEOTIDE SEQUENCE [LARGE SCALE GENOMIC DNA]</scope>
    <source>
        <strain evidence="1 2">CBS 147.97</strain>
    </source>
</reference>
<dbReference type="AlphaFoldDB" id="A0A074WF65"/>
<dbReference type="Proteomes" id="UP000027730">
    <property type="component" value="Unassembled WGS sequence"/>
</dbReference>
<protein>
    <submittedName>
        <fullName evidence="1">Uncharacterized protein</fullName>
    </submittedName>
</protein>
<keyword evidence="2" id="KW-1185">Reference proteome</keyword>
<dbReference type="RefSeq" id="XP_013425940.1">
    <property type="nucleotide sequence ID" value="XM_013570486.1"/>
</dbReference>
<dbReference type="EMBL" id="KL584713">
    <property type="protein sequence ID" value="KEQ71740.1"/>
    <property type="molecule type" value="Genomic_DNA"/>
</dbReference>
<evidence type="ECO:0000313" key="2">
    <source>
        <dbReference type="Proteomes" id="UP000027730"/>
    </source>
</evidence>
<evidence type="ECO:0000313" key="1">
    <source>
        <dbReference type="EMBL" id="KEQ71740.1"/>
    </source>
</evidence>
<organism evidence="1 2">
    <name type="scientific">Aureobasidium namibiae CBS 147.97</name>
    <dbReference type="NCBI Taxonomy" id="1043004"/>
    <lineage>
        <taxon>Eukaryota</taxon>
        <taxon>Fungi</taxon>
        <taxon>Dikarya</taxon>
        <taxon>Ascomycota</taxon>
        <taxon>Pezizomycotina</taxon>
        <taxon>Dothideomycetes</taxon>
        <taxon>Dothideomycetidae</taxon>
        <taxon>Dothideales</taxon>
        <taxon>Saccotheciaceae</taxon>
        <taxon>Aureobasidium</taxon>
    </lineage>
</organism>
<dbReference type="OrthoDB" id="10359285at2759"/>
<gene>
    <name evidence="1" type="ORF">M436DRAFT_65221</name>
</gene>
<dbReference type="HOGENOM" id="CLU_1749254_0_0_1"/>
<accession>A0A074WF65</accession>